<accession>A0A940MFR1</accession>
<evidence type="ECO:0000256" key="6">
    <source>
        <dbReference type="ARBA" id="ARBA00022777"/>
    </source>
</evidence>
<dbReference type="AlphaFoldDB" id="A0A940MFR1"/>
<feature type="domain" description="Histidine kinase/HSP90-like ATPase" evidence="10">
    <location>
        <begin position="343"/>
        <end position="438"/>
    </location>
</feature>
<keyword evidence="8" id="KW-0902">Two-component regulatory system</keyword>
<dbReference type="PANTHER" id="PTHR24421:SF10">
    <property type="entry name" value="NITRATE_NITRITE SENSOR PROTEIN NARQ"/>
    <property type="match status" value="1"/>
</dbReference>
<feature type="transmembrane region" description="Helical" evidence="9">
    <location>
        <begin position="31"/>
        <end position="52"/>
    </location>
</feature>
<keyword evidence="5" id="KW-0547">Nucleotide-binding</keyword>
<dbReference type="GO" id="GO:0046983">
    <property type="term" value="F:protein dimerization activity"/>
    <property type="evidence" value="ECO:0007669"/>
    <property type="project" value="InterPro"/>
</dbReference>
<dbReference type="Pfam" id="PF13796">
    <property type="entry name" value="Sensor"/>
    <property type="match status" value="1"/>
</dbReference>
<dbReference type="Gene3D" id="1.20.5.1930">
    <property type="match status" value="1"/>
</dbReference>
<dbReference type="Gene3D" id="3.30.565.10">
    <property type="entry name" value="Histidine kinase-like ATPase, C-terminal domain"/>
    <property type="match status" value="1"/>
</dbReference>
<dbReference type="EMBL" id="JAGIQL010000051">
    <property type="protein sequence ID" value="MBP0458787.1"/>
    <property type="molecule type" value="Genomic_DNA"/>
</dbReference>
<dbReference type="CDD" id="cd16917">
    <property type="entry name" value="HATPase_UhpB-NarQ-NarX-like"/>
    <property type="match status" value="1"/>
</dbReference>
<organism evidence="11 12">
    <name type="scientific">Streptomyces montanisoli</name>
    <dbReference type="NCBI Taxonomy" id="2798581"/>
    <lineage>
        <taxon>Bacteria</taxon>
        <taxon>Bacillati</taxon>
        <taxon>Actinomycetota</taxon>
        <taxon>Actinomycetes</taxon>
        <taxon>Kitasatosporales</taxon>
        <taxon>Streptomycetaceae</taxon>
        <taxon>Streptomyces</taxon>
    </lineage>
</organism>
<keyword evidence="4" id="KW-0808">Transferase</keyword>
<protein>
    <recommendedName>
        <fullName evidence="2">histidine kinase</fullName>
        <ecNumber evidence="2">2.7.13.3</ecNumber>
    </recommendedName>
</protein>
<dbReference type="GO" id="GO:0005524">
    <property type="term" value="F:ATP binding"/>
    <property type="evidence" value="ECO:0007669"/>
    <property type="project" value="UniProtKB-KW"/>
</dbReference>
<keyword evidence="9" id="KW-1133">Transmembrane helix</keyword>
<evidence type="ECO:0000256" key="7">
    <source>
        <dbReference type="ARBA" id="ARBA00022840"/>
    </source>
</evidence>
<dbReference type="SUPFAM" id="SSF55874">
    <property type="entry name" value="ATPase domain of HSP90 chaperone/DNA topoisomerase II/histidine kinase"/>
    <property type="match status" value="1"/>
</dbReference>
<keyword evidence="9" id="KW-0472">Membrane</keyword>
<reference evidence="11" key="1">
    <citation type="submission" date="2021-03" db="EMBL/GenBank/DDBJ databases">
        <title>Whole genome sequence of Streptomyces bomunensis MMS17-BM035.</title>
        <authorList>
            <person name="Lee J.H."/>
        </authorList>
    </citation>
    <scope>NUCLEOTIDE SEQUENCE</scope>
    <source>
        <strain evidence="11">MMS17-BM035</strain>
    </source>
</reference>
<dbReference type="Pfam" id="PF07730">
    <property type="entry name" value="HisKA_3"/>
    <property type="match status" value="1"/>
</dbReference>
<evidence type="ECO:0000256" key="1">
    <source>
        <dbReference type="ARBA" id="ARBA00000085"/>
    </source>
</evidence>
<evidence type="ECO:0000259" key="10">
    <source>
        <dbReference type="SMART" id="SM00387"/>
    </source>
</evidence>
<name>A0A940MFR1_9ACTN</name>
<dbReference type="InterPro" id="IPR003594">
    <property type="entry name" value="HATPase_dom"/>
</dbReference>
<evidence type="ECO:0000313" key="11">
    <source>
        <dbReference type="EMBL" id="MBP0458787.1"/>
    </source>
</evidence>
<keyword evidence="9" id="KW-0812">Transmembrane</keyword>
<dbReference type="RefSeq" id="WP_209340534.1">
    <property type="nucleotide sequence ID" value="NZ_JAGIQL010000051.1"/>
</dbReference>
<evidence type="ECO:0000256" key="3">
    <source>
        <dbReference type="ARBA" id="ARBA00022553"/>
    </source>
</evidence>
<feature type="transmembrane region" description="Helical" evidence="9">
    <location>
        <begin position="58"/>
        <end position="79"/>
    </location>
</feature>
<dbReference type="Pfam" id="PF02518">
    <property type="entry name" value="HATPase_c"/>
    <property type="match status" value="1"/>
</dbReference>
<dbReference type="SMART" id="SM00387">
    <property type="entry name" value="HATPase_c"/>
    <property type="match status" value="1"/>
</dbReference>
<comment type="caution">
    <text evidence="11">The sequence shown here is derived from an EMBL/GenBank/DDBJ whole genome shotgun (WGS) entry which is preliminary data.</text>
</comment>
<dbReference type="InterPro" id="IPR050482">
    <property type="entry name" value="Sensor_HK_TwoCompSys"/>
</dbReference>
<evidence type="ECO:0000256" key="9">
    <source>
        <dbReference type="SAM" id="Phobius"/>
    </source>
</evidence>
<comment type="catalytic activity">
    <reaction evidence="1">
        <text>ATP + protein L-histidine = ADP + protein N-phospho-L-histidine.</text>
        <dbReference type="EC" id="2.7.13.3"/>
    </reaction>
</comment>
<dbReference type="Proteomes" id="UP000670475">
    <property type="component" value="Unassembled WGS sequence"/>
</dbReference>
<evidence type="ECO:0000256" key="2">
    <source>
        <dbReference type="ARBA" id="ARBA00012438"/>
    </source>
</evidence>
<dbReference type="EC" id="2.7.13.3" evidence="2"/>
<sequence length="439" mass="46239">MTGPAPGVPRPSGRVPAGRAPRAGLAVRLELLGWSLVLLMASAVAFALLLLWSTAAGLVLMGAGLPVTLLATVAVRWFADRHRAWAGRWTGEPVAAPYLPIPEGNWLTRLGVVLRDPATWRDWLWLAVDSVTGWFTAGGSFLISAAGVFYLLYPLEFALTPAQVFRTPFGPYVHLGSVGASFVMVPLGLALLVLWYVSAVPLARLNAWVIRSLLAPTEQARLRVRVAQLAASRAETVDSQASELRRIERDLHDGAQARLASLGMSLGLAEQLLAQDPRAVAGLLAEARESTSAALTELRDLARGIHPPVLADRGLDGAIQALALGNPVPTTVDVRVPGRLPAAVESAAYFAVAEALANAVKHAHARRIAIRLEYERTAGGAGRLSILVSDDGRGGASFDGGTGLLGVARRLSAFDGTVGIDSPAGGPTDVRMSLPCELS</sequence>
<keyword evidence="6" id="KW-0418">Kinase</keyword>
<evidence type="ECO:0000256" key="4">
    <source>
        <dbReference type="ARBA" id="ARBA00022679"/>
    </source>
</evidence>
<dbReference type="InterPro" id="IPR025828">
    <property type="entry name" value="Put_sensor_dom"/>
</dbReference>
<feature type="transmembrane region" description="Helical" evidence="9">
    <location>
        <begin position="172"/>
        <end position="197"/>
    </location>
</feature>
<dbReference type="GO" id="GO:0000155">
    <property type="term" value="F:phosphorelay sensor kinase activity"/>
    <property type="evidence" value="ECO:0007669"/>
    <property type="project" value="InterPro"/>
</dbReference>
<evidence type="ECO:0000313" key="12">
    <source>
        <dbReference type="Proteomes" id="UP000670475"/>
    </source>
</evidence>
<keyword evidence="12" id="KW-1185">Reference proteome</keyword>
<evidence type="ECO:0000256" key="8">
    <source>
        <dbReference type="ARBA" id="ARBA00023012"/>
    </source>
</evidence>
<gene>
    <name evidence="11" type="ORF">JFN87_14945</name>
</gene>
<feature type="transmembrane region" description="Helical" evidence="9">
    <location>
        <begin position="123"/>
        <end position="152"/>
    </location>
</feature>
<dbReference type="GO" id="GO:0016020">
    <property type="term" value="C:membrane"/>
    <property type="evidence" value="ECO:0007669"/>
    <property type="project" value="InterPro"/>
</dbReference>
<dbReference type="InterPro" id="IPR011712">
    <property type="entry name" value="Sig_transdc_His_kin_sub3_dim/P"/>
</dbReference>
<evidence type="ECO:0000256" key="5">
    <source>
        <dbReference type="ARBA" id="ARBA00022741"/>
    </source>
</evidence>
<dbReference type="PANTHER" id="PTHR24421">
    <property type="entry name" value="NITRATE/NITRITE SENSOR PROTEIN NARX-RELATED"/>
    <property type="match status" value="1"/>
</dbReference>
<proteinExistence type="predicted"/>
<keyword evidence="7" id="KW-0067">ATP-binding</keyword>
<keyword evidence="3" id="KW-0597">Phosphoprotein</keyword>
<dbReference type="InterPro" id="IPR036890">
    <property type="entry name" value="HATPase_C_sf"/>
</dbReference>